<protein>
    <submittedName>
        <fullName evidence="1">Tripeptidyl-peptidase 2</fullName>
    </submittedName>
</protein>
<comment type="caution">
    <text evidence="1">The sequence shown here is derived from an EMBL/GenBank/DDBJ whole genome shotgun (WGS) entry which is preliminary data.</text>
</comment>
<dbReference type="AlphaFoldDB" id="A0A3M7P0P0"/>
<name>A0A3M7P0P0_BRAPC</name>
<sequence length="131" mass="15429">MIKKNSSKEETLRIRVFAFFNENRSLGKIFTVRHFMAEKIPRSTVYRILKRSDYFSPERKQGCGPIPKKVTVLICYNNFTRTYANHQNLIIEKPIFCFCLSTTEILLFGITIIKREGTNKINMHSLYTQNK</sequence>
<keyword evidence="2" id="KW-1185">Reference proteome</keyword>
<reference evidence="1 2" key="1">
    <citation type="journal article" date="2018" name="Sci. Rep.">
        <title>Genomic signatures of local adaptation to the degree of environmental predictability in rotifers.</title>
        <authorList>
            <person name="Franch-Gras L."/>
            <person name="Hahn C."/>
            <person name="Garcia-Roger E.M."/>
            <person name="Carmona M.J."/>
            <person name="Serra M."/>
            <person name="Gomez A."/>
        </authorList>
    </citation>
    <scope>NUCLEOTIDE SEQUENCE [LARGE SCALE GENOMIC DNA]</scope>
    <source>
        <strain evidence="1">HYR1</strain>
    </source>
</reference>
<organism evidence="1 2">
    <name type="scientific">Brachionus plicatilis</name>
    <name type="common">Marine rotifer</name>
    <name type="synonym">Brachionus muelleri</name>
    <dbReference type="NCBI Taxonomy" id="10195"/>
    <lineage>
        <taxon>Eukaryota</taxon>
        <taxon>Metazoa</taxon>
        <taxon>Spiralia</taxon>
        <taxon>Gnathifera</taxon>
        <taxon>Rotifera</taxon>
        <taxon>Eurotatoria</taxon>
        <taxon>Monogononta</taxon>
        <taxon>Pseudotrocha</taxon>
        <taxon>Ploima</taxon>
        <taxon>Brachionidae</taxon>
        <taxon>Brachionus</taxon>
    </lineage>
</organism>
<gene>
    <name evidence="1" type="ORF">BpHYR1_047724</name>
</gene>
<accession>A0A3M7P0P0</accession>
<proteinExistence type="predicted"/>
<evidence type="ECO:0000313" key="1">
    <source>
        <dbReference type="EMBL" id="RMZ92758.1"/>
    </source>
</evidence>
<dbReference type="Proteomes" id="UP000276133">
    <property type="component" value="Unassembled WGS sequence"/>
</dbReference>
<dbReference type="EMBL" id="REGN01014322">
    <property type="protein sequence ID" value="RMZ92758.1"/>
    <property type="molecule type" value="Genomic_DNA"/>
</dbReference>
<evidence type="ECO:0000313" key="2">
    <source>
        <dbReference type="Proteomes" id="UP000276133"/>
    </source>
</evidence>